<feature type="domain" description="FtsX extracellular" evidence="2">
    <location>
        <begin position="35"/>
        <end position="125"/>
    </location>
</feature>
<dbReference type="AlphaFoldDB" id="A0A8J3J5N0"/>
<organism evidence="3 4">
    <name type="scientific">Actinocatenispora rupis</name>
    <dbReference type="NCBI Taxonomy" id="519421"/>
    <lineage>
        <taxon>Bacteria</taxon>
        <taxon>Bacillati</taxon>
        <taxon>Actinomycetota</taxon>
        <taxon>Actinomycetes</taxon>
        <taxon>Micromonosporales</taxon>
        <taxon>Micromonosporaceae</taxon>
        <taxon>Actinocatenispora</taxon>
    </lineage>
</organism>
<keyword evidence="1" id="KW-0732">Signal</keyword>
<sequence>MRRRALFLAVLPAALSGCSALPASKPTATPRPVTAQVFFDSEATQDQEAAVRHAIQSGHGVTAVEYETREQAYRRFKETFKDDPHLVATARLEDFTDDIRFRARTAASARALLARVRKMGGVRKVQILPTASPSASPR</sequence>
<reference evidence="3" key="1">
    <citation type="submission" date="2021-01" db="EMBL/GenBank/DDBJ databases">
        <title>Whole genome shotgun sequence of Actinocatenispora rupis NBRC 107355.</title>
        <authorList>
            <person name="Komaki H."/>
            <person name="Tamura T."/>
        </authorList>
    </citation>
    <scope>NUCLEOTIDE SEQUENCE</scope>
    <source>
        <strain evidence="3">NBRC 107355</strain>
    </source>
</reference>
<protein>
    <recommendedName>
        <fullName evidence="2">FtsX extracellular domain-containing protein</fullName>
    </recommendedName>
</protein>
<evidence type="ECO:0000256" key="1">
    <source>
        <dbReference type="SAM" id="SignalP"/>
    </source>
</evidence>
<dbReference type="InterPro" id="IPR040690">
    <property type="entry name" value="FtsX_ECD"/>
</dbReference>
<evidence type="ECO:0000259" key="2">
    <source>
        <dbReference type="Pfam" id="PF18075"/>
    </source>
</evidence>
<comment type="caution">
    <text evidence="3">The sequence shown here is derived from an EMBL/GenBank/DDBJ whole genome shotgun (WGS) entry which is preliminary data.</text>
</comment>
<proteinExistence type="predicted"/>
<feature type="signal peptide" evidence="1">
    <location>
        <begin position="1"/>
        <end position="22"/>
    </location>
</feature>
<dbReference type="RefSeq" id="WP_239076728.1">
    <property type="nucleotide sequence ID" value="NZ_BAAAZM010000013.1"/>
</dbReference>
<evidence type="ECO:0000313" key="4">
    <source>
        <dbReference type="Proteomes" id="UP000612808"/>
    </source>
</evidence>
<dbReference type="PROSITE" id="PS51257">
    <property type="entry name" value="PROKAR_LIPOPROTEIN"/>
    <property type="match status" value="1"/>
</dbReference>
<evidence type="ECO:0000313" key="3">
    <source>
        <dbReference type="EMBL" id="GID12407.1"/>
    </source>
</evidence>
<keyword evidence="4" id="KW-1185">Reference proteome</keyword>
<gene>
    <name evidence="3" type="ORF">Aru02nite_32960</name>
</gene>
<name>A0A8J3J5N0_9ACTN</name>
<feature type="chain" id="PRO_5039554892" description="FtsX extracellular domain-containing protein" evidence="1">
    <location>
        <begin position="23"/>
        <end position="138"/>
    </location>
</feature>
<accession>A0A8J3J5N0</accession>
<dbReference type="Pfam" id="PF18075">
    <property type="entry name" value="FtsX_ECD"/>
    <property type="match status" value="1"/>
</dbReference>
<dbReference type="EMBL" id="BOMB01000019">
    <property type="protein sequence ID" value="GID12407.1"/>
    <property type="molecule type" value="Genomic_DNA"/>
</dbReference>
<dbReference type="Proteomes" id="UP000612808">
    <property type="component" value="Unassembled WGS sequence"/>
</dbReference>
<dbReference type="Gene3D" id="3.30.70.3040">
    <property type="match status" value="1"/>
</dbReference>